<evidence type="ECO:0000313" key="1">
    <source>
        <dbReference type="EMBL" id="TCU56214.1"/>
    </source>
</evidence>
<dbReference type="Pfam" id="PF09148">
    <property type="entry name" value="DUF1934"/>
    <property type="match status" value="1"/>
</dbReference>
<proteinExistence type="predicted"/>
<gene>
    <name evidence="1" type="ORF">EDD61_12013</name>
</gene>
<organism evidence="1 2">
    <name type="scientific">Longicatena caecimuris</name>
    <dbReference type="NCBI Taxonomy" id="1796635"/>
    <lineage>
        <taxon>Bacteria</taxon>
        <taxon>Bacillati</taxon>
        <taxon>Bacillota</taxon>
        <taxon>Erysipelotrichia</taxon>
        <taxon>Erysipelotrichales</taxon>
        <taxon>Erysipelotrichaceae</taxon>
        <taxon>Longicatena</taxon>
    </lineage>
</organism>
<dbReference type="Proteomes" id="UP000295773">
    <property type="component" value="Unassembled WGS sequence"/>
</dbReference>
<accession>A0A4R3T596</accession>
<evidence type="ECO:0000313" key="2">
    <source>
        <dbReference type="Proteomes" id="UP000295773"/>
    </source>
</evidence>
<dbReference type="InterPro" id="IPR012674">
    <property type="entry name" value="Calycin"/>
</dbReference>
<dbReference type="EMBL" id="SMBP01000020">
    <property type="protein sequence ID" value="TCU56214.1"/>
    <property type="molecule type" value="Genomic_DNA"/>
</dbReference>
<sequence>MLMISGESMKKHVTLKQTHLGTKQKNILFKGYLELLPEQDNISFHYIESDQTTVVEVRAEQDSFYLKRSGEMITELCFRENEKTRGTIRSEYGTIELTLFTHKYIQKDNIIAVEYDVMVNGEVSDSFRFLCTMKEVMA</sequence>
<protein>
    <submittedName>
        <fullName evidence="1">Uncharacterized beta-barrel protein YwiB (DUF1934 family)</fullName>
    </submittedName>
</protein>
<dbReference type="SUPFAM" id="SSF50814">
    <property type="entry name" value="Lipocalins"/>
    <property type="match status" value="1"/>
</dbReference>
<reference evidence="1 2" key="1">
    <citation type="submission" date="2019-03" db="EMBL/GenBank/DDBJ databases">
        <title>Genomic Encyclopedia of Type Strains, Phase IV (KMG-IV): sequencing the most valuable type-strain genomes for metagenomic binning, comparative biology and taxonomic classification.</title>
        <authorList>
            <person name="Goeker M."/>
        </authorList>
    </citation>
    <scope>NUCLEOTIDE SEQUENCE [LARGE SCALE GENOMIC DNA]</scope>
    <source>
        <strain evidence="1 2">DSM 29481</strain>
    </source>
</reference>
<keyword evidence="2" id="KW-1185">Reference proteome</keyword>
<comment type="caution">
    <text evidence="1">The sequence shown here is derived from an EMBL/GenBank/DDBJ whole genome shotgun (WGS) entry which is preliminary data.</text>
</comment>
<dbReference type="InterPro" id="IPR015231">
    <property type="entry name" value="DUF1934"/>
</dbReference>
<dbReference type="AlphaFoldDB" id="A0A4R3T596"/>
<name>A0A4R3T596_9FIRM</name>
<dbReference type="Gene3D" id="2.40.128.20">
    <property type="match status" value="1"/>
</dbReference>